<evidence type="ECO:0000256" key="2">
    <source>
        <dbReference type="ARBA" id="ARBA00009130"/>
    </source>
</evidence>
<dbReference type="KEGG" id="dmr:Deima_2223"/>
<dbReference type="STRING" id="709986.Deima_2223"/>
<dbReference type="eggNOG" id="COG0446">
    <property type="taxonomic scope" value="Bacteria"/>
</dbReference>
<dbReference type="SUPFAM" id="SSF51905">
    <property type="entry name" value="FAD/NAD(P)-binding domain"/>
    <property type="match status" value="2"/>
</dbReference>
<dbReference type="Pfam" id="PF07992">
    <property type="entry name" value="Pyr_redox_2"/>
    <property type="match status" value="1"/>
</dbReference>
<dbReference type="Proteomes" id="UP000008635">
    <property type="component" value="Chromosome"/>
</dbReference>
<sequence length="466" mass="48122" precursor="true">MRVSALAGACYDGGMRMVVVGGVAAGMSAASRARRANPDAEIVVFERGAWVSYGACGLPYALAQDKPDWDVLVARTPQQLRGRGLHVQLEHEVTGVDARARTVTVRGPGGSRTEPYDELLIATGVSAVQPAWSVPGLAGVHTLRTMADAQALDASVRGARRVAIIGGGYIGLELAEALRARGLSVALLEAQEDVAGRALDPEVAAPVRAEVERGGVDVRTGVTVEGLGARAGRVTGVHTSAGFVRTDVVVVAVGVRANAELARAAGARLGRSGAVRVDVACRTAVPGVWAAGDVCEVRHRVSRRFVHVPLGLTANRMGRVAGVNMTGGAARFPGIVGTGIFKVFGLGVARTGLTLAEARAVGLDAVAVDSALADRPGYYPGHAPLHVRLVAERASGRLLGGQLVGQPDAVKRVDVLAATLHARGTVHDLEAYDLAYAPPFSTVWDALLVAAGRTARALGRPPPDDG</sequence>
<dbReference type="EC" id="1.8.1.14" evidence="9"/>
<evidence type="ECO:0000313" key="9">
    <source>
        <dbReference type="EMBL" id="ADV67861.1"/>
    </source>
</evidence>
<keyword evidence="10" id="KW-1185">Reference proteome</keyword>
<dbReference type="SUPFAM" id="SSF55424">
    <property type="entry name" value="FAD/NAD-linked reductases, dimerisation (C-terminal) domain"/>
    <property type="match status" value="1"/>
</dbReference>
<proteinExistence type="inferred from homology"/>
<dbReference type="PANTHER" id="PTHR43429">
    <property type="entry name" value="PYRIDINE NUCLEOTIDE-DISULFIDE OXIDOREDUCTASE DOMAIN-CONTAINING"/>
    <property type="match status" value="1"/>
</dbReference>
<accession>E8U9X2</accession>
<dbReference type="InterPro" id="IPR050260">
    <property type="entry name" value="FAD-bd_OxRdtase"/>
</dbReference>
<dbReference type="Gene3D" id="3.50.50.60">
    <property type="entry name" value="FAD/NAD(P)-binding domain"/>
    <property type="match status" value="2"/>
</dbReference>
<dbReference type="InterPro" id="IPR023753">
    <property type="entry name" value="FAD/NAD-binding_dom"/>
</dbReference>
<dbReference type="PANTHER" id="PTHR43429:SF1">
    <property type="entry name" value="NAD(P)H SULFUR OXIDOREDUCTASE (COA-DEPENDENT)"/>
    <property type="match status" value="1"/>
</dbReference>
<dbReference type="GO" id="GO:0050451">
    <property type="term" value="F:CoA-disulfide reductase (NADPH) activity"/>
    <property type="evidence" value="ECO:0007669"/>
    <property type="project" value="UniProtKB-EC"/>
</dbReference>
<evidence type="ECO:0000259" key="7">
    <source>
        <dbReference type="Pfam" id="PF02852"/>
    </source>
</evidence>
<dbReference type="EMBL" id="CP002454">
    <property type="protein sequence ID" value="ADV67861.1"/>
    <property type="molecule type" value="Genomic_DNA"/>
</dbReference>
<protein>
    <submittedName>
        <fullName evidence="9">CoA-disulfide reductase</fullName>
        <ecNumber evidence="9">1.8.1.14</ecNumber>
    </submittedName>
</protein>
<comment type="cofactor">
    <cofactor evidence="1">
        <name>FAD</name>
        <dbReference type="ChEBI" id="CHEBI:57692"/>
    </cofactor>
</comment>
<gene>
    <name evidence="9" type="ordered locus">Deima_2223</name>
</gene>
<dbReference type="InterPro" id="IPR036188">
    <property type="entry name" value="FAD/NAD-bd_sf"/>
</dbReference>
<name>E8U9X2_DEIML</name>
<feature type="domain" description="Pyridine nucleotide-disulphide oxidoreductase dimerisation" evidence="7">
    <location>
        <begin position="342"/>
        <end position="443"/>
    </location>
</feature>
<evidence type="ECO:0000256" key="3">
    <source>
        <dbReference type="ARBA" id="ARBA00022630"/>
    </source>
</evidence>
<keyword evidence="6" id="KW-0676">Redox-active center</keyword>
<keyword evidence="4" id="KW-0274">FAD</keyword>
<evidence type="ECO:0000256" key="4">
    <source>
        <dbReference type="ARBA" id="ARBA00022827"/>
    </source>
</evidence>
<dbReference type="InterPro" id="IPR016156">
    <property type="entry name" value="FAD/NAD-linked_Rdtase_dimer_sf"/>
</dbReference>
<reference evidence="10" key="2">
    <citation type="submission" date="2011-01" db="EMBL/GenBank/DDBJ databases">
        <title>The complete genome of Deinococcus maricopensis DSM 21211.</title>
        <authorList>
            <consortium name="US DOE Joint Genome Institute (JGI-PGF)"/>
            <person name="Lucas S."/>
            <person name="Copeland A."/>
            <person name="Lapidus A."/>
            <person name="Goodwin L."/>
            <person name="Pitluck S."/>
            <person name="Kyrpides N."/>
            <person name="Mavromatis K."/>
            <person name="Pagani I."/>
            <person name="Ivanova N."/>
            <person name="Ovchinnikova G."/>
            <person name="Zeytun A."/>
            <person name="Detter J.C."/>
            <person name="Han C."/>
            <person name="Land M."/>
            <person name="Hauser L."/>
            <person name="Markowitz V."/>
            <person name="Cheng J.-F."/>
            <person name="Hugenholtz P."/>
            <person name="Woyke T."/>
            <person name="Wu D."/>
            <person name="Pukall R."/>
            <person name="Gehrich-Schroeter G."/>
            <person name="Brambilla E."/>
            <person name="Klenk H.-P."/>
            <person name="Eisen J.A."/>
        </authorList>
    </citation>
    <scope>NUCLEOTIDE SEQUENCE [LARGE SCALE GENOMIC DNA]</scope>
    <source>
        <strain evidence="10">DSM 21211 / LMG 22137 / NRRL B-23946 / LB-34</strain>
    </source>
</reference>
<dbReference type="HOGENOM" id="CLU_003291_1_3_0"/>
<keyword evidence="5 9" id="KW-0560">Oxidoreductase</keyword>
<dbReference type="InterPro" id="IPR004099">
    <property type="entry name" value="Pyr_nucl-diS_OxRdtase_dimer"/>
</dbReference>
<dbReference type="PRINTS" id="PR00411">
    <property type="entry name" value="PNDRDTASEI"/>
</dbReference>
<evidence type="ECO:0000313" key="10">
    <source>
        <dbReference type="Proteomes" id="UP000008635"/>
    </source>
</evidence>
<comment type="similarity">
    <text evidence="2">Belongs to the class-III pyridine nucleotide-disulfide oxidoreductase family.</text>
</comment>
<dbReference type="PRINTS" id="PR00368">
    <property type="entry name" value="FADPNR"/>
</dbReference>
<reference evidence="9 10" key="1">
    <citation type="journal article" date="2011" name="Stand. Genomic Sci.">
        <title>Complete genome sequence of Deinococcus maricopensis type strain (LB-34).</title>
        <authorList>
            <person name="Pukall R."/>
            <person name="Zeytun A."/>
            <person name="Lucas S."/>
            <person name="Lapidus A."/>
            <person name="Hammon N."/>
            <person name="Deshpande S."/>
            <person name="Nolan M."/>
            <person name="Cheng J.F."/>
            <person name="Pitluck S."/>
            <person name="Liolios K."/>
            <person name="Pagani I."/>
            <person name="Mikhailova N."/>
            <person name="Ivanova N."/>
            <person name="Mavromatis K."/>
            <person name="Pati A."/>
            <person name="Tapia R."/>
            <person name="Han C."/>
            <person name="Goodwin L."/>
            <person name="Chen A."/>
            <person name="Palaniappan K."/>
            <person name="Land M."/>
            <person name="Hauser L."/>
            <person name="Chang Y.J."/>
            <person name="Jeffries C.D."/>
            <person name="Brambilla E.M."/>
            <person name="Rohde M."/>
            <person name="Goker M."/>
            <person name="Detter J.C."/>
            <person name="Woyke T."/>
            <person name="Bristow J."/>
            <person name="Eisen J.A."/>
            <person name="Markowitz V."/>
            <person name="Hugenholtz P."/>
            <person name="Kyrpides N.C."/>
            <person name="Klenk H.P."/>
        </authorList>
    </citation>
    <scope>NUCLEOTIDE SEQUENCE [LARGE SCALE GENOMIC DNA]</scope>
    <source>
        <strain evidence="10">DSM 21211 / LMG 22137 / NRRL B-23946 / LB-34</strain>
    </source>
</reference>
<dbReference type="AlphaFoldDB" id="E8U9X2"/>
<dbReference type="Pfam" id="PF02852">
    <property type="entry name" value="Pyr_redox_dim"/>
    <property type="match status" value="1"/>
</dbReference>
<evidence type="ECO:0000256" key="5">
    <source>
        <dbReference type="ARBA" id="ARBA00023002"/>
    </source>
</evidence>
<keyword evidence="3" id="KW-0285">Flavoprotein</keyword>
<evidence type="ECO:0000256" key="6">
    <source>
        <dbReference type="ARBA" id="ARBA00023284"/>
    </source>
</evidence>
<feature type="domain" description="FAD/NAD(P)-binding" evidence="8">
    <location>
        <begin position="16"/>
        <end position="298"/>
    </location>
</feature>
<dbReference type="RefSeq" id="WP_013557366.1">
    <property type="nucleotide sequence ID" value="NC_014958.1"/>
</dbReference>
<evidence type="ECO:0000259" key="8">
    <source>
        <dbReference type="Pfam" id="PF07992"/>
    </source>
</evidence>
<organism evidence="9 10">
    <name type="scientific">Deinococcus maricopensis (strain DSM 21211 / LMG 22137 / NRRL B-23946 / LB-34)</name>
    <dbReference type="NCBI Taxonomy" id="709986"/>
    <lineage>
        <taxon>Bacteria</taxon>
        <taxon>Thermotogati</taxon>
        <taxon>Deinococcota</taxon>
        <taxon>Deinococci</taxon>
        <taxon>Deinococcales</taxon>
        <taxon>Deinococcaceae</taxon>
        <taxon>Deinococcus</taxon>
    </lineage>
</organism>
<evidence type="ECO:0000256" key="1">
    <source>
        <dbReference type="ARBA" id="ARBA00001974"/>
    </source>
</evidence>